<keyword evidence="4" id="KW-1185">Reference proteome</keyword>
<sequence>MMLSAFAYSTCWIIITIVLALTVSDPAHSYQYGAVAVSLFASFGMGVLGVPWLYPTEINALRCAQRVHL</sequence>
<feature type="chain" id="PRO_5040956112" evidence="2">
    <location>
        <begin position="21"/>
        <end position="69"/>
    </location>
</feature>
<accession>A0A9X0APK6</accession>
<evidence type="ECO:0000313" key="4">
    <source>
        <dbReference type="Proteomes" id="UP001152300"/>
    </source>
</evidence>
<name>A0A9X0APK6_9HELO</name>
<reference evidence="3" key="1">
    <citation type="submission" date="2022-11" db="EMBL/GenBank/DDBJ databases">
        <title>Genome Resource of Sclerotinia nivalis Strain SnTB1, a Plant Pathogen Isolated from American Ginseng.</title>
        <authorList>
            <person name="Fan S."/>
        </authorList>
    </citation>
    <scope>NUCLEOTIDE SEQUENCE</scope>
    <source>
        <strain evidence="3">SnTB1</strain>
    </source>
</reference>
<dbReference type="Proteomes" id="UP001152300">
    <property type="component" value="Unassembled WGS sequence"/>
</dbReference>
<keyword evidence="1" id="KW-1133">Transmembrane helix</keyword>
<dbReference type="Gene3D" id="1.20.1250.20">
    <property type="entry name" value="MFS general substrate transporter like domains"/>
    <property type="match status" value="1"/>
</dbReference>
<keyword evidence="1" id="KW-0812">Transmembrane</keyword>
<comment type="caution">
    <text evidence="3">The sequence shown here is derived from an EMBL/GenBank/DDBJ whole genome shotgun (WGS) entry which is preliminary data.</text>
</comment>
<feature type="signal peptide" evidence="2">
    <location>
        <begin position="1"/>
        <end position="20"/>
    </location>
</feature>
<keyword evidence="1" id="KW-0472">Membrane</keyword>
<proteinExistence type="predicted"/>
<dbReference type="InterPro" id="IPR036259">
    <property type="entry name" value="MFS_trans_sf"/>
</dbReference>
<dbReference type="EMBL" id="JAPEIS010000005">
    <property type="protein sequence ID" value="KAJ8066204.1"/>
    <property type="molecule type" value="Genomic_DNA"/>
</dbReference>
<dbReference type="AlphaFoldDB" id="A0A9X0APK6"/>
<gene>
    <name evidence="3" type="ORF">OCU04_005289</name>
</gene>
<organism evidence="3 4">
    <name type="scientific">Sclerotinia nivalis</name>
    <dbReference type="NCBI Taxonomy" id="352851"/>
    <lineage>
        <taxon>Eukaryota</taxon>
        <taxon>Fungi</taxon>
        <taxon>Dikarya</taxon>
        <taxon>Ascomycota</taxon>
        <taxon>Pezizomycotina</taxon>
        <taxon>Leotiomycetes</taxon>
        <taxon>Helotiales</taxon>
        <taxon>Sclerotiniaceae</taxon>
        <taxon>Sclerotinia</taxon>
    </lineage>
</organism>
<evidence type="ECO:0000313" key="3">
    <source>
        <dbReference type="EMBL" id="KAJ8066204.1"/>
    </source>
</evidence>
<evidence type="ECO:0000256" key="2">
    <source>
        <dbReference type="SAM" id="SignalP"/>
    </source>
</evidence>
<keyword evidence="2" id="KW-0732">Signal</keyword>
<evidence type="ECO:0000256" key="1">
    <source>
        <dbReference type="SAM" id="Phobius"/>
    </source>
</evidence>
<feature type="transmembrane region" description="Helical" evidence="1">
    <location>
        <begin position="30"/>
        <end position="54"/>
    </location>
</feature>
<protein>
    <submittedName>
        <fullName evidence="3">Uncharacterized protein</fullName>
    </submittedName>
</protein>
<dbReference type="OrthoDB" id="6339427at2759"/>